<keyword evidence="2" id="KW-1185">Reference proteome</keyword>
<sequence length="92" mass="9573">MAIQGMPVRDLISAAETRLGDAERNLATCLDSLNSHKRQHGGVPNLEVVSLSQAQAAVAQAYASVALAKSCVAMAEATEALHDDTARGEVQA</sequence>
<comment type="caution">
    <text evidence="1">The sequence shown here is derived from an EMBL/GenBank/DDBJ whole genome shotgun (WGS) entry which is preliminary data.</text>
</comment>
<evidence type="ECO:0000313" key="1">
    <source>
        <dbReference type="EMBL" id="GIF08654.1"/>
    </source>
</evidence>
<reference evidence="1" key="1">
    <citation type="submission" date="2021-01" db="EMBL/GenBank/DDBJ databases">
        <title>Whole genome shotgun sequence of Actinoplanes siamensis NBRC 109076.</title>
        <authorList>
            <person name="Komaki H."/>
            <person name="Tamura T."/>
        </authorList>
    </citation>
    <scope>NUCLEOTIDE SEQUENCE</scope>
    <source>
        <strain evidence="1">NBRC 109076</strain>
    </source>
</reference>
<dbReference type="RefSeq" id="WP_203684004.1">
    <property type="nucleotide sequence ID" value="NZ_BOMW01000066.1"/>
</dbReference>
<dbReference type="Proteomes" id="UP000629619">
    <property type="component" value="Unassembled WGS sequence"/>
</dbReference>
<proteinExistence type="predicted"/>
<dbReference type="AlphaFoldDB" id="A0A919NDD2"/>
<dbReference type="EMBL" id="BOMW01000066">
    <property type="protein sequence ID" value="GIF08654.1"/>
    <property type="molecule type" value="Genomic_DNA"/>
</dbReference>
<gene>
    <name evidence="1" type="ORF">Asi03nite_61920</name>
</gene>
<organism evidence="1 2">
    <name type="scientific">Actinoplanes siamensis</name>
    <dbReference type="NCBI Taxonomy" id="1223317"/>
    <lineage>
        <taxon>Bacteria</taxon>
        <taxon>Bacillati</taxon>
        <taxon>Actinomycetota</taxon>
        <taxon>Actinomycetes</taxon>
        <taxon>Micromonosporales</taxon>
        <taxon>Micromonosporaceae</taxon>
        <taxon>Actinoplanes</taxon>
    </lineage>
</organism>
<accession>A0A919NDD2</accession>
<protein>
    <submittedName>
        <fullName evidence="1">Uncharacterized protein</fullName>
    </submittedName>
</protein>
<name>A0A919NDD2_9ACTN</name>
<evidence type="ECO:0000313" key="2">
    <source>
        <dbReference type="Proteomes" id="UP000629619"/>
    </source>
</evidence>